<feature type="compositionally biased region" description="Low complexity" evidence="1">
    <location>
        <begin position="19"/>
        <end position="29"/>
    </location>
</feature>
<accession>A0ABZ2Z8Z1</accession>
<feature type="signal peptide" evidence="2">
    <location>
        <begin position="1"/>
        <end position="21"/>
    </location>
</feature>
<evidence type="ECO:0000256" key="2">
    <source>
        <dbReference type="SAM" id="SignalP"/>
    </source>
</evidence>
<evidence type="ECO:0000256" key="1">
    <source>
        <dbReference type="SAM" id="MobiDB-lite"/>
    </source>
</evidence>
<evidence type="ECO:0000313" key="4">
    <source>
        <dbReference type="Proteomes" id="UP001449657"/>
    </source>
</evidence>
<keyword evidence="4" id="KW-1185">Reference proteome</keyword>
<keyword evidence="2" id="KW-0732">Signal</keyword>
<protein>
    <submittedName>
        <fullName evidence="3">Uncharacterized protein</fullName>
    </submittedName>
</protein>
<dbReference type="Proteomes" id="UP001449657">
    <property type="component" value="Chromosome"/>
</dbReference>
<evidence type="ECO:0000313" key="3">
    <source>
        <dbReference type="EMBL" id="WZN48714.1"/>
    </source>
</evidence>
<feature type="compositionally biased region" description="Polar residues" evidence="1">
    <location>
        <begin position="47"/>
        <end position="62"/>
    </location>
</feature>
<dbReference type="EMBL" id="CP150096">
    <property type="protein sequence ID" value="WZN48714.1"/>
    <property type="molecule type" value="Genomic_DNA"/>
</dbReference>
<dbReference type="RefSeq" id="WP_341843300.1">
    <property type="nucleotide sequence ID" value="NZ_CP149792.1"/>
</dbReference>
<name>A0ABZ2Z8Z1_9BACT</name>
<reference evidence="3 4" key="1">
    <citation type="submission" date="2024-03" db="EMBL/GenBank/DDBJ databases">
        <title>Chitinophaga caseinilytica sp. nov., a casein hydrolysing bacterium isolated from forest soil.</title>
        <authorList>
            <person name="Lee D.S."/>
            <person name="Han D.M."/>
            <person name="Baek J.H."/>
            <person name="Choi D.G."/>
            <person name="Jeon J.H."/>
            <person name="Jeon C.O."/>
        </authorList>
    </citation>
    <scope>NUCLEOTIDE SEQUENCE [LARGE SCALE GENOMIC DNA]</scope>
    <source>
        <strain evidence="3 4">KACC 19118</strain>
    </source>
</reference>
<dbReference type="PROSITE" id="PS51257">
    <property type="entry name" value="PROKAR_LIPOPROTEIN"/>
    <property type="match status" value="1"/>
</dbReference>
<proteinExistence type="predicted"/>
<organism evidence="3 4">
    <name type="scientific">Chitinophaga caseinilytica</name>
    <dbReference type="NCBI Taxonomy" id="2267521"/>
    <lineage>
        <taxon>Bacteria</taxon>
        <taxon>Pseudomonadati</taxon>
        <taxon>Bacteroidota</taxon>
        <taxon>Chitinophagia</taxon>
        <taxon>Chitinophagales</taxon>
        <taxon>Chitinophagaceae</taxon>
        <taxon>Chitinophaga</taxon>
    </lineage>
</organism>
<feature type="chain" id="PRO_5046371095" evidence="2">
    <location>
        <begin position="22"/>
        <end position="71"/>
    </location>
</feature>
<sequence>MKKLFLLAFAAGLFAACNNNASNNADSTAVPTDSPAMEETSPMPPDTSMQATDSTSLNQAPATDSAAAPKQ</sequence>
<gene>
    <name evidence="3" type="ORF">WJU22_11075</name>
</gene>
<feature type="region of interest" description="Disordered" evidence="1">
    <location>
        <begin position="19"/>
        <end position="71"/>
    </location>
</feature>